<keyword evidence="2 6" id="KW-0694">RNA-binding</keyword>
<dbReference type="SMART" id="SM00363">
    <property type="entry name" value="S4"/>
    <property type="match status" value="1"/>
</dbReference>
<proteinExistence type="inferred from homology"/>
<dbReference type="GO" id="GO:0003723">
    <property type="term" value="F:RNA binding"/>
    <property type="evidence" value="ECO:0007669"/>
    <property type="project" value="UniProtKB-KW"/>
</dbReference>
<keyword evidence="10" id="KW-1185">Reference proteome</keyword>
<keyword evidence="3 7" id="KW-0413">Isomerase</keyword>
<dbReference type="SUPFAM" id="SSF55120">
    <property type="entry name" value="Pseudouridine synthase"/>
    <property type="match status" value="1"/>
</dbReference>
<dbReference type="PANTHER" id="PTHR47683:SF4">
    <property type="entry name" value="PSEUDOURIDINE SYNTHASE"/>
    <property type="match status" value="1"/>
</dbReference>
<evidence type="ECO:0000256" key="4">
    <source>
        <dbReference type="ARBA" id="ARBA00036749"/>
    </source>
</evidence>
<dbReference type="Gene3D" id="3.30.70.1560">
    <property type="entry name" value="Alpha-L RNA-binding motif"/>
    <property type="match status" value="1"/>
</dbReference>
<dbReference type="GO" id="GO:0000455">
    <property type="term" value="P:enzyme-directed rRNA pseudouridine synthesis"/>
    <property type="evidence" value="ECO:0007669"/>
    <property type="project" value="UniProtKB-ARBA"/>
</dbReference>
<dbReference type="InterPro" id="IPR020103">
    <property type="entry name" value="PsdUridine_synth_cat_dom_sf"/>
</dbReference>
<evidence type="ECO:0000313" key="10">
    <source>
        <dbReference type="Proteomes" id="UP000298133"/>
    </source>
</evidence>
<dbReference type="PROSITE" id="PS01149">
    <property type="entry name" value="PSI_RSU"/>
    <property type="match status" value="1"/>
</dbReference>
<dbReference type="InterPro" id="IPR000748">
    <property type="entry name" value="PsdUridine_synth_RsuA/RluB/E/F"/>
</dbReference>
<evidence type="ECO:0000256" key="6">
    <source>
        <dbReference type="PROSITE-ProRule" id="PRU00182"/>
    </source>
</evidence>
<reference evidence="9 10" key="1">
    <citation type="submission" date="2019-03" db="EMBL/GenBank/DDBJ databases">
        <title>Draft genome of Gammaproteobacteria bacterium LSUCC0057, a member of the SAR92 clade.</title>
        <authorList>
            <person name="Lanclos V.C."/>
            <person name="Doiron C."/>
            <person name="Henson M.W."/>
            <person name="Thrash J.C."/>
        </authorList>
    </citation>
    <scope>NUCLEOTIDE SEQUENCE [LARGE SCALE GENOMIC DNA]</scope>
    <source>
        <strain evidence="9 10">LSUCC0057</strain>
    </source>
</reference>
<dbReference type="Pfam" id="PF00849">
    <property type="entry name" value="PseudoU_synth_2"/>
    <property type="match status" value="1"/>
</dbReference>
<dbReference type="InterPro" id="IPR036986">
    <property type="entry name" value="S4_RNA-bd_sf"/>
</dbReference>
<dbReference type="Pfam" id="PF01479">
    <property type="entry name" value="S4"/>
    <property type="match status" value="1"/>
</dbReference>
<dbReference type="Proteomes" id="UP000298133">
    <property type="component" value="Unassembled WGS sequence"/>
</dbReference>
<dbReference type="InterPro" id="IPR042092">
    <property type="entry name" value="PsdUridine_s_RsuA/RluB/E/F_cat"/>
</dbReference>
<name>A0A4Y8UGU4_9GAMM</name>
<dbReference type="SUPFAM" id="SSF55174">
    <property type="entry name" value="Alpha-L RNA-binding motif"/>
    <property type="match status" value="1"/>
</dbReference>
<evidence type="ECO:0000313" key="9">
    <source>
        <dbReference type="EMBL" id="TFH68056.1"/>
    </source>
</evidence>
<evidence type="ECO:0000259" key="8">
    <source>
        <dbReference type="SMART" id="SM00363"/>
    </source>
</evidence>
<dbReference type="OrthoDB" id="9807213at2"/>
<comment type="similarity">
    <text evidence="1 7">Belongs to the pseudouridine synthase RsuA family.</text>
</comment>
<dbReference type="PROSITE" id="PS50889">
    <property type="entry name" value="S4"/>
    <property type="match status" value="1"/>
</dbReference>
<dbReference type="EC" id="5.4.99.-" evidence="7"/>
<dbReference type="InterPro" id="IPR050343">
    <property type="entry name" value="RsuA_PseudoU_synthase"/>
</dbReference>
<dbReference type="InterPro" id="IPR006145">
    <property type="entry name" value="PsdUridine_synth_RsuA/RluA"/>
</dbReference>
<comment type="function">
    <text evidence="5">Responsible for synthesis of pseudouridine from uracil-516 in 16S ribosomal RNA.</text>
</comment>
<dbReference type="GO" id="GO:0160136">
    <property type="term" value="F:16S rRNA pseudouridine(516) synthase activity"/>
    <property type="evidence" value="ECO:0007669"/>
    <property type="project" value="UniProtKB-EC"/>
</dbReference>
<evidence type="ECO:0000256" key="2">
    <source>
        <dbReference type="ARBA" id="ARBA00022884"/>
    </source>
</evidence>
<comment type="catalytic activity">
    <reaction evidence="4">
        <text>uridine(516) in 16S rRNA = pseudouridine(516) in 16S rRNA</text>
        <dbReference type="Rhea" id="RHEA:38867"/>
        <dbReference type="Rhea" id="RHEA-COMP:10089"/>
        <dbReference type="Rhea" id="RHEA-COMP:10090"/>
        <dbReference type="ChEBI" id="CHEBI:65314"/>
        <dbReference type="ChEBI" id="CHEBI:65315"/>
        <dbReference type="EC" id="5.4.99.19"/>
    </reaction>
</comment>
<organism evidence="9 10">
    <name type="scientific">Gammaproteobacteria bacterium LSUCC0057</name>
    <dbReference type="NCBI Taxonomy" id="2559237"/>
    <lineage>
        <taxon>Bacteria</taxon>
        <taxon>Pseudomonadati</taxon>
        <taxon>Pseudomonadota</taxon>
        <taxon>Gammaproteobacteria</taxon>
        <taxon>Cellvibrionales</taxon>
        <taxon>Porticoccaceae</taxon>
        <taxon>SAR92 clade</taxon>
    </lineage>
</organism>
<gene>
    <name evidence="9" type="ORF">E3W66_07370</name>
</gene>
<feature type="domain" description="RNA-binding S4" evidence="8">
    <location>
        <begin position="1"/>
        <end position="59"/>
    </location>
</feature>
<dbReference type="InterPro" id="IPR018496">
    <property type="entry name" value="PsdUridine_synth_RsuA/RluB_CS"/>
</dbReference>
<dbReference type="PANTHER" id="PTHR47683">
    <property type="entry name" value="PSEUDOURIDINE SYNTHASE FAMILY PROTEIN-RELATED"/>
    <property type="match status" value="1"/>
</dbReference>
<accession>A0A4Y8UGU4</accession>
<evidence type="ECO:0000256" key="1">
    <source>
        <dbReference type="ARBA" id="ARBA00008348"/>
    </source>
</evidence>
<dbReference type="AlphaFoldDB" id="A0A4Y8UGU4"/>
<protein>
    <recommendedName>
        <fullName evidence="7">Pseudouridine synthase</fullName>
        <ecNumber evidence="7">5.4.99.-</ecNumber>
    </recommendedName>
</protein>
<dbReference type="Gene3D" id="3.30.70.580">
    <property type="entry name" value="Pseudouridine synthase I, catalytic domain, N-terminal subdomain"/>
    <property type="match status" value="1"/>
</dbReference>
<comment type="caution">
    <text evidence="9">The sequence shown here is derived from an EMBL/GenBank/DDBJ whole genome shotgun (WGS) entry which is preliminary data.</text>
</comment>
<dbReference type="CDD" id="cd02553">
    <property type="entry name" value="PseudoU_synth_RsuA"/>
    <property type="match status" value="1"/>
</dbReference>
<dbReference type="InterPro" id="IPR020094">
    <property type="entry name" value="TruA/RsuA/RluB/E/F_N"/>
</dbReference>
<evidence type="ECO:0000256" key="3">
    <source>
        <dbReference type="ARBA" id="ARBA00023235"/>
    </source>
</evidence>
<dbReference type="CDD" id="cd00165">
    <property type="entry name" value="S4"/>
    <property type="match status" value="1"/>
</dbReference>
<dbReference type="EMBL" id="SPIA01000002">
    <property type="protein sequence ID" value="TFH68056.1"/>
    <property type="molecule type" value="Genomic_DNA"/>
</dbReference>
<dbReference type="NCBIfam" id="TIGR00093">
    <property type="entry name" value="pseudouridine synthase"/>
    <property type="match status" value="1"/>
</dbReference>
<evidence type="ECO:0000256" key="5">
    <source>
        <dbReference type="ARBA" id="ARBA00037590"/>
    </source>
</evidence>
<evidence type="ECO:0000256" key="7">
    <source>
        <dbReference type="RuleBase" id="RU003887"/>
    </source>
</evidence>
<sequence>MRVDRYISNATDLSRNEVKRLVKNGLIAIDGRAVTDPGQRLLAEQAVTIDGASIATPQPRYYMLYKPAGVVCANRDRDHTTAVELIYEHRADQLQIAGRLDIDTTGLVLLTDDGQWNHRLTAPRNRCEKRYQVTLAEPLADPQAAVARCAKGLFLHGEARRCQPAALTVINPTTVELVIVEGKYHQVKRMFAALGNAVVALHRHSVGTIVLDPALQPGEYRPLRDDEIAAI</sequence>
<dbReference type="InterPro" id="IPR002942">
    <property type="entry name" value="S4_RNA-bd"/>
</dbReference>
<dbReference type="Gene3D" id="3.10.290.10">
    <property type="entry name" value="RNA-binding S4 domain"/>
    <property type="match status" value="1"/>
</dbReference>